<keyword evidence="1" id="KW-0812">Transmembrane</keyword>
<proteinExistence type="predicted"/>
<reference evidence="2 3" key="1">
    <citation type="submission" date="2019-08" db="EMBL/GenBank/DDBJ databases">
        <title>The genome of the soybean aphid Biotype 1, its phylome, world population structure and adaptation to the North American continent.</title>
        <authorList>
            <person name="Giordano R."/>
            <person name="Donthu R.K."/>
            <person name="Hernandez A.G."/>
            <person name="Wright C.L."/>
            <person name="Zimin A.V."/>
        </authorList>
    </citation>
    <scope>NUCLEOTIDE SEQUENCE [LARGE SCALE GENOMIC DNA]</scope>
    <source>
        <tissue evidence="2">Whole aphids</tissue>
    </source>
</reference>
<dbReference type="AlphaFoldDB" id="A0A6G0TT79"/>
<accession>A0A6G0TT79</accession>
<comment type="caution">
    <text evidence="2">The sequence shown here is derived from an EMBL/GenBank/DDBJ whole genome shotgun (WGS) entry which is preliminary data.</text>
</comment>
<evidence type="ECO:0000313" key="3">
    <source>
        <dbReference type="Proteomes" id="UP000475862"/>
    </source>
</evidence>
<keyword evidence="1" id="KW-1133">Transmembrane helix</keyword>
<dbReference type="Proteomes" id="UP000475862">
    <property type="component" value="Unassembled WGS sequence"/>
</dbReference>
<organism evidence="2 3">
    <name type="scientific">Aphis glycines</name>
    <name type="common">Soybean aphid</name>
    <dbReference type="NCBI Taxonomy" id="307491"/>
    <lineage>
        <taxon>Eukaryota</taxon>
        <taxon>Metazoa</taxon>
        <taxon>Ecdysozoa</taxon>
        <taxon>Arthropoda</taxon>
        <taxon>Hexapoda</taxon>
        <taxon>Insecta</taxon>
        <taxon>Pterygota</taxon>
        <taxon>Neoptera</taxon>
        <taxon>Paraneoptera</taxon>
        <taxon>Hemiptera</taxon>
        <taxon>Sternorrhyncha</taxon>
        <taxon>Aphidomorpha</taxon>
        <taxon>Aphidoidea</taxon>
        <taxon>Aphididae</taxon>
        <taxon>Aphidini</taxon>
        <taxon>Aphis</taxon>
        <taxon>Aphis</taxon>
    </lineage>
</organism>
<keyword evidence="3" id="KW-1185">Reference proteome</keyword>
<evidence type="ECO:0000256" key="1">
    <source>
        <dbReference type="SAM" id="Phobius"/>
    </source>
</evidence>
<name>A0A6G0TT79_APHGL</name>
<feature type="transmembrane region" description="Helical" evidence="1">
    <location>
        <begin position="78"/>
        <end position="95"/>
    </location>
</feature>
<evidence type="ECO:0000313" key="2">
    <source>
        <dbReference type="EMBL" id="KAE9538482.1"/>
    </source>
</evidence>
<feature type="transmembrane region" description="Helical" evidence="1">
    <location>
        <begin position="107"/>
        <end position="129"/>
    </location>
</feature>
<feature type="transmembrane region" description="Helical" evidence="1">
    <location>
        <begin position="39"/>
        <end position="57"/>
    </location>
</feature>
<sequence>MVIVCDPNHHFMYLLYVACASDEFTITGSSIQVLRSNDVMAGCILEFTIPAYLFAIGTDIITHKCNTNYFLKDRKCPTVIGIFIISNTVLLEMLINQHTIIYYDLPFWLLDIDLSIEAVNFLYIHYAIVIKKKEWSSEYNVLPYSRSPLMDVLNLNSMKVFGSCESLRVRRALHLANKN</sequence>
<gene>
    <name evidence="2" type="ORF">AGLY_005581</name>
</gene>
<protein>
    <submittedName>
        <fullName evidence="2">Uncharacterized protein</fullName>
    </submittedName>
</protein>
<keyword evidence="1" id="KW-0472">Membrane</keyword>
<dbReference type="EMBL" id="VYZN01000016">
    <property type="protein sequence ID" value="KAE9538482.1"/>
    <property type="molecule type" value="Genomic_DNA"/>
</dbReference>